<reference evidence="1" key="1">
    <citation type="submission" date="2014-05" db="EMBL/GenBank/DDBJ databases">
        <authorList>
            <person name="Chronopoulou M."/>
        </authorList>
    </citation>
    <scope>NUCLEOTIDE SEQUENCE</scope>
    <source>
        <tissue evidence="1">Whole organism</tissue>
    </source>
</reference>
<accession>A0A0K2ULZ9</accession>
<dbReference type="EMBL" id="HACA01021360">
    <property type="protein sequence ID" value="CDW38721.1"/>
    <property type="molecule type" value="Transcribed_RNA"/>
</dbReference>
<sequence>MIISTLHPHDSITY</sequence>
<protein>
    <submittedName>
        <fullName evidence="1">Uncharacterized protein</fullName>
    </submittedName>
</protein>
<organism evidence="1">
    <name type="scientific">Lepeophtheirus salmonis</name>
    <name type="common">Salmon louse</name>
    <name type="synonym">Caligus salmonis</name>
    <dbReference type="NCBI Taxonomy" id="72036"/>
    <lineage>
        <taxon>Eukaryota</taxon>
        <taxon>Metazoa</taxon>
        <taxon>Ecdysozoa</taxon>
        <taxon>Arthropoda</taxon>
        <taxon>Crustacea</taxon>
        <taxon>Multicrustacea</taxon>
        <taxon>Hexanauplia</taxon>
        <taxon>Copepoda</taxon>
        <taxon>Siphonostomatoida</taxon>
        <taxon>Caligidae</taxon>
        <taxon>Lepeophtheirus</taxon>
    </lineage>
</organism>
<proteinExistence type="predicted"/>
<evidence type="ECO:0000313" key="1">
    <source>
        <dbReference type="EMBL" id="CDW38721.1"/>
    </source>
</evidence>
<name>A0A0K2ULZ9_LEPSM</name>